<dbReference type="InterPro" id="IPR008551">
    <property type="entry name" value="TANGO2"/>
</dbReference>
<dbReference type="OrthoDB" id="191601at2759"/>
<keyword evidence="1" id="KW-1185">Reference proteome</keyword>
<dbReference type="RefSeq" id="XP_026727739.1">
    <property type="nucleotide sequence ID" value="XM_026871938.1"/>
</dbReference>
<dbReference type="RefSeq" id="XP_026727733.1">
    <property type="nucleotide sequence ID" value="XM_026871932.1"/>
</dbReference>
<dbReference type="AlphaFoldDB" id="A0A7E5VHD3"/>
<accession>A0A7E5VHD3</accession>
<dbReference type="CTD" id="128989"/>
<organism evidence="1 2">
    <name type="scientific">Trichoplusia ni</name>
    <name type="common">Cabbage looper</name>
    <dbReference type="NCBI Taxonomy" id="7111"/>
    <lineage>
        <taxon>Eukaryota</taxon>
        <taxon>Metazoa</taxon>
        <taxon>Ecdysozoa</taxon>
        <taxon>Arthropoda</taxon>
        <taxon>Hexapoda</taxon>
        <taxon>Insecta</taxon>
        <taxon>Pterygota</taxon>
        <taxon>Neoptera</taxon>
        <taxon>Endopterygota</taxon>
        <taxon>Lepidoptera</taxon>
        <taxon>Glossata</taxon>
        <taxon>Ditrysia</taxon>
        <taxon>Noctuoidea</taxon>
        <taxon>Noctuidae</taxon>
        <taxon>Plusiinae</taxon>
        <taxon>Trichoplusia</taxon>
    </lineage>
</organism>
<dbReference type="GO" id="GO:0007030">
    <property type="term" value="P:Golgi organization"/>
    <property type="evidence" value="ECO:0007669"/>
    <property type="project" value="TreeGrafter"/>
</dbReference>
<dbReference type="KEGG" id="tnl:113493899"/>
<reference evidence="2 3" key="1">
    <citation type="submission" date="2025-04" db="UniProtKB">
        <authorList>
            <consortium name="RefSeq"/>
        </authorList>
    </citation>
    <scope>IDENTIFICATION</scope>
</reference>
<evidence type="ECO:0000313" key="3">
    <source>
        <dbReference type="RefSeq" id="XP_026727739.1"/>
    </source>
</evidence>
<evidence type="ECO:0000313" key="1">
    <source>
        <dbReference type="Proteomes" id="UP000322000"/>
    </source>
</evidence>
<dbReference type="PANTHER" id="PTHR17985:SF8">
    <property type="entry name" value="TRANSPORT AND GOLGI ORGANIZATION PROTEIN 2 HOMOLOG"/>
    <property type="match status" value="1"/>
</dbReference>
<name>A0A7E5VHD3_TRINI</name>
<proteinExistence type="predicted"/>
<evidence type="ECO:0000313" key="2">
    <source>
        <dbReference type="RefSeq" id="XP_026727733.1"/>
    </source>
</evidence>
<protein>
    <submittedName>
        <fullName evidence="2 3">Transport and Golgi organization protein 2 isoform X1</fullName>
    </submittedName>
</protein>
<dbReference type="PANTHER" id="PTHR17985">
    <property type="entry name" value="SER/THR-RICH PROTEIN T10 IN DGCR REGION"/>
    <property type="match status" value="1"/>
</dbReference>
<dbReference type="GeneID" id="113493899"/>
<dbReference type="GO" id="GO:0005794">
    <property type="term" value="C:Golgi apparatus"/>
    <property type="evidence" value="ECO:0007669"/>
    <property type="project" value="TreeGrafter"/>
</dbReference>
<dbReference type="GO" id="GO:0009306">
    <property type="term" value="P:protein secretion"/>
    <property type="evidence" value="ECO:0007669"/>
    <property type="project" value="TreeGrafter"/>
</dbReference>
<gene>
    <name evidence="2 3" type="primary">LOC113493899</name>
</gene>
<dbReference type="Proteomes" id="UP000322000">
    <property type="component" value="Chromosome 1"/>
</dbReference>
<sequence>MCILFLYNGAYDEESDYSLILLSNRDEFYDRSSQNMAPWPEDPNVIAGRDLGIEDGGAWLAVSPLRKKIGVILNLPGTNKENAKSRGKIVAEYVKGEKPVNEYVKEIKDYTKECNEFIFVSAELRSSGPSIFSYSNANDQLLPHKDTYLGFGNSLPESPLKKVEAGRSKLMEICTEYKKIKMQRELIEKLIELLKSDERHLPDQQLETRRPNLYKELSSIYVCVPQGRYGTRTHTLVLVTKTGHMNIIEITQQAPIDPANPQWLRSEFQYDIEM</sequence>
<dbReference type="Pfam" id="PF05742">
    <property type="entry name" value="TANGO2"/>
    <property type="match status" value="1"/>
</dbReference>